<evidence type="ECO:0000313" key="3">
    <source>
        <dbReference type="EMBL" id="KEH18692.1"/>
    </source>
</evidence>
<feature type="transmembrane region" description="Helical" evidence="2">
    <location>
        <begin position="41"/>
        <end position="59"/>
    </location>
</feature>
<accession>A0A072TMP5</accession>
<keyword evidence="2 3" id="KW-0812">Transmembrane</keyword>
<organism evidence="3 5">
    <name type="scientific">Medicago truncatula</name>
    <name type="common">Barrel medic</name>
    <name type="synonym">Medicago tribuloides</name>
    <dbReference type="NCBI Taxonomy" id="3880"/>
    <lineage>
        <taxon>Eukaryota</taxon>
        <taxon>Viridiplantae</taxon>
        <taxon>Streptophyta</taxon>
        <taxon>Embryophyta</taxon>
        <taxon>Tracheophyta</taxon>
        <taxon>Spermatophyta</taxon>
        <taxon>Magnoliopsida</taxon>
        <taxon>eudicotyledons</taxon>
        <taxon>Gunneridae</taxon>
        <taxon>Pentapetalae</taxon>
        <taxon>rosids</taxon>
        <taxon>fabids</taxon>
        <taxon>Fabales</taxon>
        <taxon>Fabaceae</taxon>
        <taxon>Papilionoideae</taxon>
        <taxon>50 kb inversion clade</taxon>
        <taxon>NPAAA clade</taxon>
        <taxon>Hologalegina</taxon>
        <taxon>IRL clade</taxon>
        <taxon>Trifolieae</taxon>
        <taxon>Medicago</taxon>
    </lineage>
</organism>
<evidence type="ECO:0000256" key="1">
    <source>
        <dbReference type="SAM" id="MobiDB-lite"/>
    </source>
</evidence>
<reference evidence="3 5" key="1">
    <citation type="journal article" date="2011" name="Nature">
        <title>The Medicago genome provides insight into the evolution of rhizobial symbioses.</title>
        <authorList>
            <person name="Young N.D."/>
            <person name="Debelle F."/>
            <person name="Oldroyd G.E."/>
            <person name="Geurts R."/>
            <person name="Cannon S.B."/>
            <person name="Udvardi M.K."/>
            <person name="Benedito V.A."/>
            <person name="Mayer K.F."/>
            <person name="Gouzy J."/>
            <person name="Schoof H."/>
            <person name="Van de Peer Y."/>
            <person name="Proost S."/>
            <person name="Cook D.R."/>
            <person name="Meyers B.C."/>
            <person name="Spannagl M."/>
            <person name="Cheung F."/>
            <person name="De Mita S."/>
            <person name="Krishnakumar V."/>
            <person name="Gundlach H."/>
            <person name="Zhou S."/>
            <person name="Mudge J."/>
            <person name="Bharti A.K."/>
            <person name="Murray J.D."/>
            <person name="Naoumkina M.A."/>
            <person name="Rosen B."/>
            <person name="Silverstein K.A."/>
            <person name="Tang H."/>
            <person name="Rombauts S."/>
            <person name="Zhao P.X."/>
            <person name="Zhou P."/>
            <person name="Barbe V."/>
            <person name="Bardou P."/>
            <person name="Bechner M."/>
            <person name="Bellec A."/>
            <person name="Berger A."/>
            <person name="Berges H."/>
            <person name="Bidwell S."/>
            <person name="Bisseling T."/>
            <person name="Choisne N."/>
            <person name="Couloux A."/>
            <person name="Denny R."/>
            <person name="Deshpande S."/>
            <person name="Dai X."/>
            <person name="Doyle J.J."/>
            <person name="Dudez A.M."/>
            <person name="Farmer A.D."/>
            <person name="Fouteau S."/>
            <person name="Franken C."/>
            <person name="Gibelin C."/>
            <person name="Gish J."/>
            <person name="Goldstein S."/>
            <person name="Gonzalez A.J."/>
            <person name="Green P.J."/>
            <person name="Hallab A."/>
            <person name="Hartog M."/>
            <person name="Hua A."/>
            <person name="Humphray S.J."/>
            <person name="Jeong D.H."/>
            <person name="Jing Y."/>
            <person name="Jocker A."/>
            <person name="Kenton S.M."/>
            <person name="Kim D.J."/>
            <person name="Klee K."/>
            <person name="Lai H."/>
            <person name="Lang C."/>
            <person name="Lin S."/>
            <person name="Macmil S.L."/>
            <person name="Magdelenat G."/>
            <person name="Matthews L."/>
            <person name="McCorrison J."/>
            <person name="Monaghan E.L."/>
            <person name="Mun J.H."/>
            <person name="Najar F.Z."/>
            <person name="Nicholson C."/>
            <person name="Noirot C."/>
            <person name="O'Bleness M."/>
            <person name="Paule C.R."/>
            <person name="Poulain J."/>
            <person name="Prion F."/>
            <person name="Qin B."/>
            <person name="Qu C."/>
            <person name="Retzel E.F."/>
            <person name="Riddle C."/>
            <person name="Sallet E."/>
            <person name="Samain S."/>
            <person name="Samson N."/>
            <person name="Sanders I."/>
            <person name="Saurat O."/>
            <person name="Scarpelli C."/>
            <person name="Schiex T."/>
            <person name="Segurens B."/>
            <person name="Severin A.J."/>
            <person name="Sherrier D.J."/>
            <person name="Shi R."/>
            <person name="Sims S."/>
            <person name="Singer S.R."/>
            <person name="Sinharoy S."/>
            <person name="Sterck L."/>
            <person name="Viollet A."/>
            <person name="Wang B.B."/>
            <person name="Wang K."/>
            <person name="Wang M."/>
            <person name="Wang X."/>
            <person name="Warfsmann J."/>
            <person name="Weissenbach J."/>
            <person name="White D.D."/>
            <person name="White J.D."/>
            <person name="Wiley G.B."/>
            <person name="Wincker P."/>
            <person name="Xing Y."/>
            <person name="Yang L."/>
            <person name="Yao Z."/>
            <person name="Ying F."/>
            <person name="Zhai J."/>
            <person name="Zhou L."/>
            <person name="Zuber A."/>
            <person name="Denarie J."/>
            <person name="Dixon R.A."/>
            <person name="May G.D."/>
            <person name="Schwartz D.C."/>
            <person name="Rogers J."/>
            <person name="Quetier F."/>
            <person name="Town C.D."/>
            <person name="Roe B.A."/>
        </authorList>
    </citation>
    <scope>NUCLEOTIDE SEQUENCE [LARGE SCALE GENOMIC DNA]</scope>
    <source>
        <strain evidence="3">A17</strain>
        <strain evidence="4 5">cv. Jemalong A17</strain>
    </source>
</reference>
<dbReference type="PaxDb" id="3880-AES84855"/>
<sequence length="127" mass="14264">MHMNDCDVAYSVFYIDIAVEIETNPKVVGGLRVESVGEPMVSNRLIASSLVAYVIVAFLFDVTGWKSLFLNLLVMFLVYFGFNPNNRLKLKMEFAIVRRKYTNGEGDNDDNNGNLHRRAAGTPDQAN</sequence>
<evidence type="ECO:0000313" key="5">
    <source>
        <dbReference type="Proteomes" id="UP000002051"/>
    </source>
</evidence>
<dbReference type="EnsemblPlants" id="KEH18692">
    <property type="protein sequence ID" value="KEH18692"/>
    <property type="gene ID" value="MTR_8g027890"/>
</dbReference>
<dbReference type="Proteomes" id="UP000002051">
    <property type="component" value="Chromosome 8"/>
</dbReference>
<keyword evidence="2" id="KW-0472">Membrane</keyword>
<dbReference type="AlphaFoldDB" id="A0A072TMP5"/>
<dbReference type="EMBL" id="CM001224">
    <property type="protein sequence ID" value="KEH18692.1"/>
    <property type="molecule type" value="Genomic_DNA"/>
</dbReference>
<gene>
    <name evidence="3" type="ordered locus">MTR_8g027890</name>
</gene>
<reference evidence="4" key="3">
    <citation type="submission" date="2015-04" db="UniProtKB">
        <authorList>
            <consortium name="EnsemblPlants"/>
        </authorList>
    </citation>
    <scope>IDENTIFICATION</scope>
    <source>
        <strain evidence="4">cv. Jemalong A17</strain>
    </source>
</reference>
<protein>
    <submittedName>
        <fullName evidence="3">Transmembrane protein, putative</fullName>
    </submittedName>
</protein>
<keyword evidence="2" id="KW-1133">Transmembrane helix</keyword>
<keyword evidence="5" id="KW-1185">Reference proteome</keyword>
<proteinExistence type="predicted"/>
<name>A0A072TMP5_MEDTR</name>
<evidence type="ECO:0000256" key="2">
    <source>
        <dbReference type="SAM" id="Phobius"/>
    </source>
</evidence>
<dbReference type="HOGENOM" id="CLU_1973838_0_0_1"/>
<feature type="region of interest" description="Disordered" evidence="1">
    <location>
        <begin position="103"/>
        <end position="127"/>
    </location>
</feature>
<evidence type="ECO:0000313" key="4">
    <source>
        <dbReference type="EnsemblPlants" id="KEH18692"/>
    </source>
</evidence>
<feature type="transmembrane region" description="Helical" evidence="2">
    <location>
        <begin position="65"/>
        <end position="82"/>
    </location>
</feature>
<reference evidence="3 5" key="2">
    <citation type="journal article" date="2014" name="BMC Genomics">
        <title>An improved genome release (version Mt4.0) for the model legume Medicago truncatula.</title>
        <authorList>
            <person name="Tang H."/>
            <person name="Krishnakumar V."/>
            <person name="Bidwell S."/>
            <person name="Rosen B."/>
            <person name="Chan A."/>
            <person name="Zhou S."/>
            <person name="Gentzbittel L."/>
            <person name="Childs K.L."/>
            <person name="Yandell M."/>
            <person name="Gundlach H."/>
            <person name="Mayer K.F."/>
            <person name="Schwartz D.C."/>
            <person name="Town C.D."/>
        </authorList>
    </citation>
    <scope>GENOME REANNOTATION</scope>
    <source>
        <strain evidence="3">A17</strain>
        <strain evidence="4 5">cv. Jemalong A17</strain>
    </source>
</reference>